<dbReference type="PANTHER" id="PTHR28604">
    <property type="match status" value="1"/>
</dbReference>
<name>A0AAV7QCJ4_PLEWA</name>
<feature type="non-terminal residue" evidence="2">
    <location>
        <position position="86"/>
    </location>
</feature>
<dbReference type="AlphaFoldDB" id="A0AAV7QCJ4"/>
<comment type="caution">
    <text evidence="2">The sequence shown here is derived from an EMBL/GenBank/DDBJ whole genome shotgun (WGS) entry which is preliminary data.</text>
</comment>
<evidence type="ECO:0000256" key="1">
    <source>
        <dbReference type="SAM" id="MobiDB-lite"/>
    </source>
</evidence>
<accession>A0AAV7QCJ4</accession>
<organism evidence="2 3">
    <name type="scientific">Pleurodeles waltl</name>
    <name type="common">Iberian ribbed newt</name>
    <dbReference type="NCBI Taxonomy" id="8319"/>
    <lineage>
        <taxon>Eukaryota</taxon>
        <taxon>Metazoa</taxon>
        <taxon>Chordata</taxon>
        <taxon>Craniata</taxon>
        <taxon>Vertebrata</taxon>
        <taxon>Euteleostomi</taxon>
        <taxon>Amphibia</taxon>
        <taxon>Batrachia</taxon>
        <taxon>Caudata</taxon>
        <taxon>Salamandroidea</taxon>
        <taxon>Salamandridae</taxon>
        <taxon>Pleurodelinae</taxon>
        <taxon>Pleurodeles</taxon>
    </lineage>
</organism>
<dbReference type="PANTHER" id="PTHR28604:SF1">
    <property type="entry name" value="PROLINE-RICH PROTEIN 29"/>
    <property type="match status" value="1"/>
</dbReference>
<proteinExistence type="predicted"/>
<dbReference type="Proteomes" id="UP001066276">
    <property type="component" value="Chromosome 6"/>
</dbReference>
<sequence>INVAPLEIEEEETDVVYHHHYEPYPGHYQFLPRWQPHQPHQEPVVRHINMDPYPPSLARQAVQRAVPPPPPPSATGTVGADIPPAS</sequence>
<feature type="non-terminal residue" evidence="2">
    <location>
        <position position="1"/>
    </location>
</feature>
<protein>
    <submittedName>
        <fullName evidence="2">Uncharacterized protein</fullName>
    </submittedName>
</protein>
<keyword evidence="3" id="KW-1185">Reference proteome</keyword>
<dbReference type="EMBL" id="JANPWB010000010">
    <property type="protein sequence ID" value="KAJ1136982.1"/>
    <property type="molecule type" value="Genomic_DNA"/>
</dbReference>
<reference evidence="2" key="1">
    <citation type="journal article" date="2022" name="bioRxiv">
        <title>Sequencing and chromosome-scale assembly of the giantPleurodeles waltlgenome.</title>
        <authorList>
            <person name="Brown T."/>
            <person name="Elewa A."/>
            <person name="Iarovenko S."/>
            <person name="Subramanian E."/>
            <person name="Araus A.J."/>
            <person name="Petzold A."/>
            <person name="Susuki M."/>
            <person name="Suzuki K.-i.T."/>
            <person name="Hayashi T."/>
            <person name="Toyoda A."/>
            <person name="Oliveira C."/>
            <person name="Osipova E."/>
            <person name="Leigh N.D."/>
            <person name="Simon A."/>
            <person name="Yun M.H."/>
        </authorList>
    </citation>
    <scope>NUCLEOTIDE SEQUENCE</scope>
    <source>
        <strain evidence="2">20211129_DDA</strain>
        <tissue evidence="2">Liver</tissue>
    </source>
</reference>
<evidence type="ECO:0000313" key="2">
    <source>
        <dbReference type="EMBL" id="KAJ1136982.1"/>
    </source>
</evidence>
<dbReference type="InterPro" id="IPR038915">
    <property type="entry name" value="PRR29-like"/>
</dbReference>
<evidence type="ECO:0000313" key="3">
    <source>
        <dbReference type="Proteomes" id="UP001066276"/>
    </source>
</evidence>
<feature type="region of interest" description="Disordered" evidence="1">
    <location>
        <begin position="50"/>
        <end position="86"/>
    </location>
</feature>
<gene>
    <name evidence="2" type="ORF">NDU88_003395</name>
</gene>